<organism evidence="1 2">
    <name type="scientific">Prosthecochloris aestuarii (strain DSM 271 / SK 413)</name>
    <dbReference type="NCBI Taxonomy" id="290512"/>
    <lineage>
        <taxon>Bacteria</taxon>
        <taxon>Pseudomonadati</taxon>
        <taxon>Chlorobiota</taxon>
        <taxon>Chlorobiia</taxon>
        <taxon>Chlorobiales</taxon>
        <taxon>Chlorobiaceae</taxon>
        <taxon>Prosthecochloris</taxon>
    </lineage>
</organism>
<dbReference type="AlphaFoldDB" id="B4S4D2"/>
<dbReference type="EMBL" id="CP001108">
    <property type="protein sequence ID" value="ACF45380.1"/>
    <property type="molecule type" value="Genomic_DNA"/>
</dbReference>
<dbReference type="eggNOG" id="ENOG5033PDG">
    <property type="taxonomic scope" value="Bacteria"/>
</dbReference>
<keyword evidence="2" id="KW-1185">Reference proteome</keyword>
<dbReference type="STRING" id="290512.Paes_0323"/>
<dbReference type="SUPFAM" id="SSF53335">
    <property type="entry name" value="S-adenosyl-L-methionine-dependent methyltransferases"/>
    <property type="match status" value="1"/>
</dbReference>
<name>B4S4D2_PROA2</name>
<accession>B4S4D2</accession>
<evidence type="ECO:0000313" key="2">
    <source>
        <dbReference type="Proteomes" id="UP000002725"/>
    </source>
</evidence>
<sequence length="333" mass="38335">MLCSALLGGERATELLLVIFDGAAQCKYQGEAMLATSRKALIEAGVRTAGTMMVDQDRIWSQYSNDKVDIGEKLAGVIRTLSVASPLTRKLRALSIGSSNEPQFRLLETAFRGGLYLFDIDEKALNSVNERIRRQRTTHVTTVQGDYKQAFFDEDHTREFLNGHLQGKKVDLITLHHSLYYALEEEWSPLFENIYRQLLARRGAMHAVMMAPESSNMMTTTWLYNHFAGRFFGVHNNQSLLTLKKELDNNPIFSDAQVLVAPSRVEFFVDDFLKFMEVVWMILLYPDVHRYTEEQIEEIVAFVHDRFWTGRHPLEQIQHHLVVYRGIDFKGLL</sequence>
<dbReference type="Proteomes" id="UP000002725">
    <property type="component" value="Chromosome"/>
</dbReference>
<gene>
    <name evidence="1" type="ordered locus">Paes_0323</name>
</gene>
<dbReference type="HOGENOM" id="CLU_911186_0_0_10"/>
<evidence type="ECO:0000313" key="1">
    <source>
        <dbReference type="EMBL" id="ACF45380.1"/>
    </source>
</evidence>
<reference evidence="1" key="1">
    <citation type="submission" date="2008-06" db="EMBL/GenBank/DDBJ databases">
        <title>Complete sequence of chromosome of Prosthecochloris aestuarii DSM 271.</title>
        <authorList>
            <consortium name="US DOE Joint Genome Institute"/>
            <person name="Lucas S."/>
            <person name="Copeland A."/>
            <person name="Lapidus A."/>
            <person name="Glavina del Rio T."/>
            <person name="Dalin E."/>
            <person name="Tice H."/>
            <person name="Bruce D."/>
            <person name="Goodwin L."/>
            <person name="Pitluck S."/>
            <person name="Schmutz J."/>
            <person name="Larimer F."/>
            <person name="Land M."/>
            <person name="Hauser L."/>
            <person name="Kyrpides N."/>
            <person name="Anderson I."/>
            <person name="Liu Z."/>
            <person name="Li T."/>
            <person name="Zhao F."/>
            <person name="Overmann J."/>
            <person name="Bryant D.A."/>
            <person name="Richardson P."/>
        </authorList>
    </citation>
    <scope>NUCLEOTIDE SEQUENCE [LARGE SCALE GENOMIC DNA]</scope>
    <source>
        <strain evidence="1">DSM 271</strain>
    </source>
</reference>
<protein>
    <submittedName>
        <fullName evidence="1">Uncharacterized protein</fullName>
    </submittedName>
</protein>
<proteinExistence type="predicted"/>
<dbReference type="Gene3D" id="3.40.50.150">
    <property type="entry name" value="Vaccinia Virus protein VP39"/>
    <property type="match status" value="1"/>
</dbReference>
<dbReference type="KEGG" id="paa:Paes_0323"/>
<dbReference type="InterPro" id="IPR029063">
    <property type="entry name" value="SAM-dependent_MTases_sf"/>
</dbReference>